<feature type="non-terminal residue" evidence="2">
    <location>
        <position position="1"/>
    </location>
</feature>
<feature type="compositionally biased region" description="Basic and acidic residues" evidence="1">
    <location>
        <begin position="65"/>
        <end position="78"/>
    </location>
</feature>
<protein>
    <submittedName>
        <fullName evidence="2">Uncharacterized protein</fullName>
    </submittedName>
</protein>
<organism evidence="2 3">
    <name type="scientific">Nephila pilipes</name>
    <name type="common">Giant wood spider</name>
    <name type="synonym">Nephila maculata</name>
    <dbReference type="NCBI Taxonomy" id="299642"/>
    <lineage>
        <taxon>Eukaryota</taxon>
        <taxon>Metazoa</taxon>
        <taxon>Ecdysozoa</taxon>
        <taxon>Arthropoda</taxon>
        <taxon>Chelicerata</taxon>
        <taxon>Arachnida</taxon>
        <taxon>Araneae</taxon>
        <taxon>Araneomorphae</taxon>
        <taxon>Entelegynae</taxon>
        <taxon>Araneoidea</taxon>
        <taxon>Nephilidae</taxon>
        <taxon>Nephila</taxon>
    </lineage>
</organism>
<sequence length="97" mass="10970">KVHTQKKVNKSKVHVITRKSSTAGRDEKSARQIQKALLQTEAGTRKENPHGFKSRRKRPLLGGSRGRERGEAPRRPERPSTISRTHSSGHIKDKKNT</sequence>
<evidence type="ECO:0000256" key="1">
    <source>
        <dbReference type="SAM" id="MobiDB-lite"/>
    </source>
</evidence>
<gene>
    <name evidence="2" type="ORF">NPIL_161171</name>
</gene>
<dbReference type="Proteomes" id="UP000887013">
    <property type="component" value="Unassembled WGS sequence"/>
</dbReference>
<feature type="compositionally biased region" description="Basic residues" evidence="1">
    <location>
        <begin position="1"/>
        <end position="17"/>
    </location>
</feature>
<dbReference type="EMBL" id="BMAW01100378">
    <property type="protein sequence ID" value="GFS94579.1"/>
    <property type="molecule type" value="Genomic_DNA"/>
</dbReference>
<feature type="region of interest" description="Disordered" evidence="1">
    <location>
        <begin position="1"/>
        <end position="97"/>
    </location>
</feature>
<evidence type="ECO:0000313" key="2">
    <source>
        <dbReference type="EMBL" id="GFS94579.1"/>
    </source>
</evidence>
<dbReference type="AlphaFoldDB" id="A0A8X6N5H3"/>
<comment type="caution">
    <text evidence="2">The sequence shown here is derived from an EMBL/GenBank/DDBJ whole genome shotgun (WGS) entry which is preliminary data.</text>
</comment>
<evidence type="ECO:0000313" key="3">
    <source>
        <dbReference type="Proteomes" id="UP000887013"/>
    </source>
</evidence>
<accession>A0A8X6N5H3</accession>
<proteinExistence type="predicted"/>
<keyword evidence="3" id="KW-1185">Reference proteome</keyword>
<reference evidence="2" key="1">
    <citation type="submission" date="2020-08" db="EMBL/GenBank/DDBJ databases">
        <title>Multicomponent nature underlies the extraordinary mechanical properties of spider dragline silk.</title>
        <authorList>
            <person name="Kono N."/>
            <person name="Nakamura H."/>
            <person name="Mori M."/>
            <person name="Yoshida Y."/>
            <person name="Ohtoshi R."/>
            <person name="Malay A.D."/>
            <person name="Moran D.A.P."/>
            <person name="Tomita M."/>
            <person name="Numata K."/>
            <person name="Arakawa K."/>
        </authorList>
    </citation>
    <scope>NUCLEOTIDE SEQUENCE</scope>
</reference>
<name>A0A8X6N5H3_NEPPI</name>